<feature type="transmembrane region" description="Helical" evidence="1">
    <location>
        <begin position="147"/>
        <end position="170"/>
    </location>
</feature>
<evidence type="ECO:0000313" key="2">
    <source>
        <dbReference type="EMBL" id="KAK9828505.1"/>
    </source>
</evidence>
<dbReference type="Proteomes" id="UP001489004">
    <property type="component" value="Unassembled WGS sequence"/>
</dbReference>
<accession>A0AAW1R4Q3</accession>
<name>A0AAW1R4Q3_9CHLO</name>
<protein>
    <submittedName>
        <fullName evidence="2">Uncharacterized protein</fullName>
    </submittedName>
</protein>
<keyword evidence="1" id="KW-0812">Transmembrane</keyword>
<comment type="caution">
    <text evidence="2">The sequence shown here is derived from an EMBL/GenBank/DDBJ whole genome shotgun (WGS) entry which is preliminary data.</text>
</comment>
<evidence type="ECO:0000256" key="1">
    <source>
        <dbReference type="SAM" id="Phobius"/>
    </source>
</evidence>
<organism evidence="2 3">
    <name type="scientific">[Myrmecia] bisecta</name>
    <dbReference type="NCBI Taxonomy" id="41462"/>
    <lineage>
        <taxon>Eukaryota</taxon>
        <taxon>Viridiplantae</taxon>
        <taxon>Chlorophyta</taxon>
        <taxon>core chlorophytes</taxon>
        <taxon>Trebouxiophyceae</taxon>
        <taxon>Trebouxiales</taxon>
        <taxon>Trebouxiaceae</taxon>
        <taxon>Myrmecia</taxon>
    </lineage>
</organism>
<keyword evidence="1" id="KW-1133">Transmembrane helix</keyword>
<evidence type="ECO:0000313" key="3">
    <source>
        <dbReference type="Proteomes" id="UP001489004"/>
    </source>
</evidence>
<dbReference type="EMBL" id="JALJOR010000001">
    <property type="protein sequence ID" value="KAK9828505.1"/>
    <property type="molecule type" value="Genomic_DNA"/>
</dbReference>
<reference evidence="2 3" key="1">
    <citation type="journal article" date="2024" name="Nat. Commun.">
        <title>Phylogenomics reveals the evolutionary origins of lichenization in chlorophyte algae.</title>
        <authorList>
            <person name="Puginier C."/>
            <person name="Libourel C."/>
            <person name="Otte J."/>
            <person name="Skaloud P."/>
            <person name="Haon M."/>
            <person name="Grisel S."/>
            <person name="Petersen M."/>
            <person name="Berrin J.G."/>
            <person name="Delaux P.M."/>
            <person name="Dal Grande F."/>
            <person name="Keller J."/>
        </authorList>
    </citation>
    <scope>NUCLEOTIDE SEQUENCE [LARGE SCALE GENOMIC DNA]</scope>
    <source>
        <strain evidence="2 3">SAG 2043</strain>
    </source>
</reference>
<dbReference type="AlphaFoldDB" id="A0AAW1R4Q3"/>
<dbReference type="PANTHER" id="PTHR35100:SF1">
    <property type="entry name" value="F15H11.13 PROTEIN"/>
    <property type="match status" value="1"/>
</dbReference>
<keyword evidence="3" id="KW-1185">Reference proteome</keyword>
<sequence>MLNWRPRKQSGKQLSTSYAAKLGRLETIQADDWRTLVTRTGSEAGAALLGLCRPQGPGKCDHSRFERVVNVVTSLPFVAIGYDTMKKMTTSEGKMYGASIMGVGAGAVVYHTSPNKYRNLGRKIDYWCIGLSSTALMRAVLPSTPPVATAAAIFMTPFQPFVVASANALAVEAHYLKRAKQRGDLKRAHQLHITTGVLGMFCFVLEEVYPKIPLVHTAWHGLSAFGMAGMNHLVADTEANRTK</sequence>
<feature type="transmembrane region" description="Helical" evidence="1">
    <location>
        <begin position="95"/>
        <end position="112"/>
    </location>
</feature>
<dbReference type="PANTHER" id="PTHR35100">
    <property type="entry name" value="FOLD PROTEIN"/>
    <property type="match status" value="1"/>
</dbReference>
<keyword evidence="1" id="KW-0472">Membrane</keyword>
<gene>
    <name evidence="2" type="ORF">WJX72_000442</name>
</gene>
<proteinExistence type="predicted"/>